<evidence type="ECO:0000259" key="11">
    <source>
        <dbReference type="Pfam" id="PF00899"/>
    </source>
</evidence>
<evidence type="ECO:0000256" key="2">
    <source>
        <dbReference type="ARBA" id="ARBA00009919"/>
    </source>
</evidence>
<keyword evidence="4" id="KW-0812">Transmembrane</keyword>
<dbReference type="InterPro" id="IPR035985">
    <property type="entry name" value="Ubiquitin-activating_enz"/>
</dbReference>
<gene>
    <name evidence="12" type="primary">tcdA</name>
    <name evidence="12" type="ORF">FLL45_03805</name>
</gene>
<comment type="subcellular location">
    <subcellularLocation>
        <location evidence="1">Membrane</location>
        <topology evidence="1">Single-pass membrane protein</topology>
    </subcellularLocation>
</comment>
<evidence type="ECO:0000256" key="10">
    <source>
        <dbReference type="ARBA" id="ARBA00083375"/>
    </source>
</evidence>
<evidence type="ECO:0000256" key="4">
    <source>
        <dbReference type="ARBA" id="ARBA00022692"/>
    </source>
</evidence>
<reference evidence="12 13" key="1">
    <citation type="submission" date="2019-06" db="EMBL/GenBank/DDBJ databases">
        <title>Draft genome of Aliikangiella marina GYP-15.</title>
        <authorList>
            <person name="Wang G."/>
        </authorList>
    </citation>
    <scope>NUCLEOTIDE SEQUENCE [LARGE SCALE GENOMIC DNA]</scope>
    <source>
        <strain evidence="12 13">GYP-15</strain>
    </source>
</reference>
<keyword evidence="6" id="KW-0067">ATP-binding</keyword>
<dbReference type="FunFam" id="3.40.50.720:FF:000096">
    <property type="entry name" value="tRNA cyclic N6-threonylcarbamoyladenosine(37) synthase TcdA"/>
    <property type="match status" value="1"/>
</dbReference>
<evidence type="ECO:0000256" key="3">
    <source>
        <dbReference type="ARBA" id="ARBA00022598"/>
    </source>
</evidence>
<comment type="caution">
    <text evidence="12">The sequence shown here is derived from an EMBL/GenBank/DDBJ whole genome shotgun (WGS) entry which is preliminary data.</text>
</comment>
<dbReference type="Gene3D" id="3.40.50.720">
    <property type="entry name" value="NAD(P)-binding Rossmann-like Domain"/>
    <property type="match status" value="1"/>
</dbReference>
<evidence type="ECO:0000313" key="13">
    <source>
        <dbReference type="Proteomes" id="UP000317839"/>
    </source>
</evidence>
<dbReference type="GO" id="GO:0061503">
    <property type="term" value="F:tRNA threonylcarbamoyladenosine dehydratase"/>
    <property type="evidence" value="ECO:0007669"/>
    <property type="project" value="TreeGrafter"/>
</dbReference>
<dbReference type="Pfam" id="PF00899">
    <property type="entry name" value="ThiF"/>
    <property type="match status" value="1"/>
</dbReference>
<keyword evidence="7" id="KW-1133">Transmembrane helix</keyword>
<dbReference type="AlphaFoldDB" id="A0A545TK36"/>
<proteinExistence type="inferred from homology"/>
<evidence type="ECO:0000256" key="5">
    <source>
        <dbReference type="ARBA" id="ARBA00022741"/>
    </source>
</evidence>
<feature type="domain" description="THIF-type NAD/FAD binding fold" evidence="11">
    <location>
        <begin position="15"/>
        <end position="259"/>
    </location>
</feature>
<dbReference type="PANTHER" id="PTHR43267">
    <property type="entry name" value="TRNA THREONYLCARBAMOYLADENOSINE DEHYDRATASE"/>
    <property type="match status" value="1"/>
</dbReference>
<dbReference type="OrthoDB" id="9804150at2"/>
<dbReference type="InterPro" id="IPR045886">
    <property type="entry name" value="ThiF/MoeB/HesA"/>
</dbReference>
<sequence>MQDINQLRFGGTQRLYGKQGEHRLRASAVTVVGIGGVGSWVAEALARTAIGRITLVDLDDICVTNTNRQIHAQSGNIGKLKVQAMADRIKAINPECEVRVVEDFISVDNQAEILSDKPDYVVDAIDSVPAKTALIAFCKRNKIRVICVGGAGGQIDPLKIQVADLSKTTQDPLAAKVRSELRRNFNFSKNPKRRFGVECVFSTEQLSYPTPDGGVCQQKQFNDGSVKLDCSGGLGAGVAVTATFGMIAASRVVNWLVANKQIEPASQISS</sequence>
<dbReference type="GO" id="GO:0061504">
    <property type="term" value="P:cyclic threonylcarbamoyladenosine biosynthetic process"/>
    <property type="evidence" value="ECO:0007669"/>
    <property type="project" value="TreeGrafter"/>
</dbReference>
<evidence type="ECO:0000256" key="1">
    <source>
        <dbReference type="ARBA" id="ARBA00004167"/>
    </source>
</evidence>
<dbReference type="EMBL" id="VIKR01000001">
    <property type="protein sequence ID" value="TQV77575.1"/>
    <property type="molecule type" value="Genomic_DNA"/>
</dbReference>
<evidence type="ECO:0000256" key="8">
    <source>
        <dbReference type="ARBA" id="ARBA00023136"/>
    </source>
</evidence>
<evidence type="ECO:0000256" key="7">
    <source>
        <dbReference type="ARBA" id="ARBA00022989"/>
    </source>
</evidence>
<evidence type="ECO:0000256" key="6">
    <source>
        <dbReference type="ARBA" id="ARBA00022840"/>
    </source>
</evidence>
<comment type="similarity">
    <text evidence="2">Belongs to the HesA/MoeB/ThiF family.</text>
</comment>
<keyword evidence="3" id="KW-0436">Ligase</keyword>
<keyword evidence="8" id="KW-0472">Membrane</keyword>
<keyword evidence="13" id="KW-1185">Reference proteome</keyword>
<evidence type="ECO:0000256" key="9">
    <source>
        <dbReference type="ARBA" id="ARBA00074884"/>
    </source>
</evidence>
<dbReference type="InterPro" id="IPR000594">
    <property type="entry name" value="ThiF_NAD_FAD-bd"/>
</dbReference>
<dbReference type="SUPFAM" id="SSF69572">
    <property type="entry name" value="Activating enzymes of the ubiquitin-like proteins"/>
    <property type="match status" value="1"/>
</dbReference>
<dbReference type="GO" id="GO:0005524">
    <property type="term" value="F:ATP binding"/>
    <property type="evidence" value="ECO:0007669"/>
    <property type="project" value="UniProtKB-KW"/>
</dbReference>
<dbReference type="NCBIfam" id="NF011696">
    <property type="entry name" value="PRK15116.1"/>
    <property type="match status" value="1"/>
</dbReference>
<accession>A0A545TK36</accession>
<protein>
    <recommendedName>
        <fullName evidence="9">tRNA threonylcarbamoyladenosine dehydratase</fullName>
    </recommendedName>
    <alternativeName>
        <fullName evidence="10">t(6)A37 dehydratase</fullName>
    </alternativeName>
</protein>
<dbReference type="PANTHER" id="PTHR43267:SF1">
    <property type="entry name" value="TRNA THREONYLCARBAMOYLADENOSINE DEHYDRATASE"/>
    <property type="match status" value="1"/>
</dbReference>
<organism evidence="12 13">
    <name type="scientific">Aliikangiella marina</name>
    <dbReference type="NCBI Taxonomy" id="1712262"/>
    <lineage>
        <taxon>Bacteria</taxon>
        <taxon>Pseudomonadati</taxon>
        <taxon>Pseudomonadota</taxon>
        <taxon>Gammaproteobacteria</taxon>
        <taxon>Oceanospirillales</taxon>
        <taxon>Pleioneaceae</taxon>
        <taxon>Aliikangiella</taxon>
    </lineage>
</organism>
<name>A0A545TK36_9GAMM</name>
<dbReference type="CDD" id="cd00755">
    <property type="entry name" value="YgdL_like"/>
    <property type="match status" value="1"/>
</dbReference>
<evidence type="ECO:0000313" key="12">
    <source>
        <dbReference type="EMBL" id="TQV77575.1"/>
    </source>
</evidence>
<dbReference type="GO" id="GO:0016020">
    <property type="term" value="C:membrane"/>
    <property type="evidence" value="ECO:0007669"/>
    <property type="project" value="UniProtKB-SubCell"/>
</dbReference>
<dbReference type="Proteomes" id="UP000317839">
    <property type="component" value="Unassembled WGS sequence"/>
</dbReference>
<dbReference type="GO" id="GO:0008641">
    <property type="term" value="F:ubiquitin-like modifier activating enzyme activity"/>
    <property type="evidence" value="ECO:0007669"/>
    <property type="project" value="InterPro"/>
</dbReference>
<keyword evidence="5" id="KW-0547">Nucleotide-binding</keyword>